<proteinExistence type="inferred from homology"/>
<evidence type="ECO:0000256" key="7">
    <source>
        <dbReference type="ARBA" id="ARBA00023098"/>
    </source>
</evidence>
<comment type="similarity">
    <text evidence="2 12">Belongs to the CDP-alcohol phosphatidyltransferase class-I family.</text>
</comment>
<accession>A0A0G0RMT9</accession>
<evidence type="ECO:0000313" key="15">
    <source>
        <dbReference type="Proteomes" id="UP000034048"/>
    </source>
</evidence>
<comment type="caution">
    <text evidence="14">The sequence shown here is derived from an EMBL/GenBank/DDBJ whole genome shotgun (WGS) entry which is preliminary data.</text>
</comment>
<dbReference type="EMBL" id="LBWS01000014">
    <property type="protein sequence ID" value="KKR14927.1"/>
    <property type="molecule type" value="Genomic_DNA"/>
</dbReference>
<keyword evidence="6 13" id="KW-1133">Transmembrane helix</keyword>
<dbReference type="InterPro" id="IPR048254">
    <property type="entry name" value="CDP_ALCOHOL_P_TRANSF_CS"/>
</dbReference>
<feature type="transmembrane region" description="Helical" evidence="13">
    <location>
        <begin position="133"/>
        <end position="149"/>
    </location>
</feature>
<evidence type="ECO:0000313" key="14">
    <source>
        <dbReference type="EMBL" id="KKR14927.1"/>
    </source>
</evidence>
<keyword evidence="5 13" id="KW-0812">Transmembrane</keyword>
<dbReference type="PROSITE" id="PS00379">
    <property type="entry name" value="CDP_ALCOHOL_P_TRANSF"/>
    <property type="match status" value="1"/>
</dbReference>
<dbReference type="InterPro" id="IPR050324">
    <property type="entry name" value="CDP-alcohol_PTase-I"/>
</dbReference>
<evidence type="ECO:0000256" key="8">
    <source>
        <dbReference type="ARBA" id="ARBA00023136"/>
    </source>
</evidence>
<dbReference type="PANTHER" id="PTHR14269">
    <property type="entry name" value="CDP-DIACYLGLYCEROL--GLYCEROL-3-PHOSPHATE 3-PHOSPHATIDYLTRANSFERASE-RELATED"/>
    <property type="match status" value="1"/>
</dbReference>
<dbReference type="GO" id="GO:0016020">
    <property type="term" value="C:membrane"/>
    <property type="evidence" value="ECO:0007669"/>
    <property type="project" value="UniProtKB-SubCell"/>
</dbReference>
<keyword evidence="10" id="KW-1208">Phospholipid metabolism</keyword>
<dbReference type="AlphaFoldDB" id="A0A0G0RMT9"/>
<dbReference type="GO" id="GO:0046474">
    <property type="term" value="P:glycerophospholipid biosynthetic process"/>
    <property type="evidence" value="ECO:0007669"/>
    <property type="project" value="TreeGrafter"/>
</dbReference>
<feature type="transmembrane region" description="Helical" evidence="13">
    <location>
        <begin position="74"/>
        <end position="100"/>
    </location>
</feature>
<dbReference type="Proteomes" id="UP000034048">
    <property type="component" value="Unassembled WGS sequence"/>
</dbReference>
<evidence type="ECO:0000256" key="13">
    <source>
        <dbReference type="SAM" id="Phobius"/>
    </source>
</evidence>
<name>A0A0G0RMT9_9BACT</name>
<evidence type="ECO:0000256" key="12">
    <source>
        <dbReference type="RuleBase" id="RU003750"/>
    </source>
</evidence>
<sequence>MLKQKLPNYLTITRGVLTILIILCFFWPVSFSPWLILIFFILACLTDWLDGLLARRWQVVSDFGKIFDPLFDKVLTISLYFLLGATLGGGLITVFALLIVRELVVDSMKNYMLSKNEVVPAITSAKIKTTSQMLMLLCLLSFLVWPNLVLLMVGYLFGFLALFMAYWSGIIYWRRFWKFIK</sequence>
<dbReference type="InterPro" id="IPR004570">
    <property type="entry name" value="Phosphatidylglycerol_P_synth"/>
</dbReference>
<dbReference type="NCBIfam" id="TIGR00560">
    <property type="entry name" value="pgsA"/>
    <property type="match status" value="1"/>
</dbReference>
<dbReference type="PIRSF" id="PIRSF000847">
    <property type="entry name" value="Phos_ph_gly_syn"/>
    <property type="match status" value="1"/>
</dbReference>
<dbReference type="InterPro" id="IPR000462">
    <property type="entry name" value="CDP-OH_P_trans"/>
</dbReference>
<evidence type="ECO:0000256" key="4">
    <source>
        <dbReference type="ARBA" id="ARBA00022679"/>
    </source>
</evidence>
<evidence type="ECO:0000256" key="3">
    <source>
        <dbReference type="ARBA" id="ARBA00022516"/>
    </source>
</evidence>
<gene>
    <name evidence="14" type="ORF">UT42_C0014G0012</name>
</gene>
<dbReference type="EC" id="2.7.8.5" evidence="11"/>
<keyword evidence="9" id="KW-0594">Phospholipid biosynthesis</keyword>
<dbReference type="Gene3D" id="1.20.120.1760">
    <property type="match status" value="1"/>
</dbReference>
<organism evidence="14 15">
    <name type="scientific">Candidatus Falkowbacteria bacterium GW2011_GWA2_39_24</name>
    <dbReference type="NCBI Taxonomy" id="1618634"/>
    <lineage>
        <taxon>Bacteria</taxon>
        <taxon>Candidatus Falkowiibacteriota</taxon>
    </lineage>
</organism>
<keyword evidence="7" id="KW-0443">Lipid metabolism</keyword>
<feature type="transmembrane region" description="Helical" evidence="13">
    <location>
        <begin position="155"/>
        <end position="173"/>
    </location>
</feature>
<evidence type="ECO:0000256" key="11">
    <source>
        <dbReference type="NCBIfam" id="TIGR00560"/>
    </source>
</evidence>
<dbReference type="GO" id="GO:0008444">
    <property type="term" value="F:CDP-diacylglycerol-glycerol-3-phosphate 3-phosphatidyltransferase activity"/>
    <property type="evidence" value="ECO:0007669"/>
    <property type="project" value="UniProtKB-UniRule"/>
</dbReference>
<dbReference type="InterPro" id="IPR043130">
    <property type="entry name" value="CDP-OH_PTrfase_TM_dom"/>
</dbReference>
<keyword evidence="3" id="KW-0444">Lipid biosynthesis</keyword>
<keyword evidence="8 13" id="KW-0472">Membrane</keyword>
<reference evidence="14 15" key="1">
    <citation type="journal article" date="2015" name="Nature">
        <title>rRNA introns, odd ribosomes, and small enigmatic genomes across a large radiation of phyla.</title>
        <authorList>
            <person name="Brown C.T."/>
            <person name="Hug L.A."/>
            <person name="Thomas B.C."/>
            <person name="Sharon I."/>
            <person name="Castelle C.J."/>
            <person name="Singh A."/>
            <person name="Wilkins M.J."/>
            <person name="Williams K.H."/>
            <person name="Banfield J.F."/>
        </authorList>
    </citation>
    <scope>NUCLEOTIDE SEQUENCE [LARGE SCALE GENOMIC DNA]</scope>
</reference>
<dbReference type="PANTHER" id="PTHR14269:SF62">
    <property type="entry name" value="CDP-DIACYLGLYCEROL--GLYCEROL-3-PHOSPHATE 3-PHOSPHATIDYLTRANSFERASE 1, CHLOROPLASTIC"/>
    <property type="match status" value="1"/>
</dbReference>
<protein>
    <recommendedName>
        <fullName evidence="11">CDP-diacylglycerol--glycerol-3-phosphate 3-phosphatidyltransferase</fullName>
        <ecNumber evidence="11">2.7.8.5</ecNumber>
    </recommendedName>
</protein>
<keyword evidence="4 12" id="KW-0808">Transferase</keyword>
<comment type="subcellular location">
    <subcellularLocation>
        <location evidence="1">Membrane</location>
        <topology evidence="1">Multi-pass membrane protein</topology>
    </subcellularLocation>
</comment>
<evidence type="ECO:0000256" key="5">
    <source>
        <dbReference type="ARBA" id="ARBA00022692"/>
    </source>
</evidence>
<evidence type="ECO:0000256" key="6">
    <source>
        <dbReference type="ARBA" id="ARBA00022989"/>
    </source>
</evidence>
<evidence type="ECO:0000256" key="1">
    <source>
        <dbReference type="ARBA" id="ARBA00004141"/>
    </source>
</evidence>
<dbReference type="Pfam" id="PF01066">
    <property type="entry name" value="CDP-OH_P_transf"/>
    <property type="match status" value="1"/>
</dbReference>
<evidence type="ECO:0000256" key="2">
    <source>
        <dbReference type="ARBA" id="ARBA00010441"/>
    </source>
</evidence>
<evidence type="ECO:0000256" key="10">
    <source>
        <dbReference type="ARBA" id="ARBA00023264"/>
    </source>
</evidence>
<evidence type="ECO:0000256" key="9">
    <source>
        <dbReference type="ARBA" id="ARBA00023209"/>
    </source>
</evidence>